<dbReference type="Pfam" id="PF13302">
    <property type="entry name" value="Acetyltransf_3"/>
    <property type="match status" value="1"/>
</dbReference>
<dbReference type="InterPro" id="IPR016181">
    <property type="entry name" value="Acyl_CoA_acyltransferase"/>
</dbReference>
<dbReference type="Gene3D" id="3.40.630.30">
    <property type="match status" value="1"/>
</dbReference>
<proteinExistence type="predicted"/>
<feature type="domain" description="N-acetyltransferase" evidence="1">
    <location>
        <begin position="9"/>
        <end position="190"/>
    </location>
</feature>
<evidence type="ECO:0000313" key="2">
    <source>
        <dbReference type="EMBL" id="VAX03197.1"/>
    </source>
</evidence>
<reference evidence="2" key="1">
    <citation type="submission" date="2018-06" db="EMBL/GenBank/DDBJ databases">
        <authorList>
            <person name="Zhirakovskaya E."/>
        </authorList>
    </citation>
    <scope>NUCLEOTIDE SEQUENCE</scope>
</reference>
<evidence type="ECO:0000259" key="1">
    <source>
        <dbReference type="PROSITE" id="PS51186"/>
    </source>
</evidence>
<organism evidence="2">
    <name type="scientific">hydrothermal vent metagenome</name>
    <dbReference type="NCBI Taxonomy" id="652676"/>
    <lineage>
        <taxon>unclassified sequences</taxon>
        <taxon>metagenomes</taxon>
        <taxon>ecological metagenomes</taxon>
    </lineage>
</organism>
<accession>A0A3B1BDX2</accession>
<dbReference type="PROSITE" id="PS51186">
    <property type="entry name" value="GNAT"/>
    <property type="match status" value="1"/>
</dbReference>
<protein>
    <recommendedName>
        <fullName evidence="1">N-acetyltransferase domain-containing protein</fullName>
    </recommendedName>
</protein>
<dbReference type="PANTHER" id="PTHR43792:SF1">
    <property type="entry name" value="N-ACETYLTRANSFERASE DOMAIN-CONTAINING PROTEIN"/>
    <property type="match status" value="1"/>
</dbReference>
<dbReference type="SUPFAM" id="SSF55729">
    <property type="entry name" value="Acyl-CoA N-acyltransferases (Nat)"/>
    <property type="match status" value="1"/>
</dbReference>
<dbReference type="PANTHER" id="PTHR43792">
    <property type="entry name" value="GNAT FAMILY, PUTATIVE (AFU_ORTHOLOGUE AFUA_3G00765)-RELATED-RELATED"/>
    <property type="match status" value="1"/>
</dbReference>
<name>A0A3B1BDX2_9ZZZZ</name>
<dbReference type="InterPro" id="IPR051531">
    <property type="entry name" value="N-acetyltransferase"/>
</dbReference>
<dbReference type="InterPro" id="IPR000182">
    <property type="entry name" value="GNAT_dom"/>
</dbReference>
<sequence length="197" mass="22587">MTTVETDRLILRPFMTQDIVFLDELHSDEMVMRYILGRTRSHDENIAYLNRLIEWQADHGIGQRLVIRKEDNRPVGRCGMSFFYGIAEDGIPTYHIDEKMLPSGAESFRMFELGYTFLRQEWGKGYASEAAAAMRDYGLNIQKLPEIHSVIMQQNAGSVAVAEKIGAKRLGECRLLGNPSWDYLSQLSFDKSDNIEE</sequence>
<gene>
    <name evidence="2" type="ORF">MNBD_ALPHA03-853</name>
</gene>
<dbReference type="GO" id="GO:0016747">
    <property type="term" value="F:acyltransferase activity, transferring groups other than amino-acyl groups"/>
    <property type="evidence" value="ECO:0007669"/>
    <property type="project" value="InterPro"/>
</dbReference>
<dbReference type="AlphaFoldDB" id="A0A3B1BDX2"/>
<dbReference type="EMBL" id="UOFW01000040">
    <property type="protein sequence ID" value="VAX03197.1"/>
    <property type="molecule type" value="Genomic_DNA"/>
</dbReference>